<feature type="region of interest" description="Disordered" evidence="1">
    <location>
        <begin position="516"/>
        <end position="551"/>
    </location>
</feature>
<accession>A0A3R7MDK3</accession>
<dbReference type="AlphaFoldDB" id="A0A3R7MDK3"/>
<feature type="compositionally biased region" description="Basic and acidic residues" evidence="1">
    <location>
        <begin position="161"/>
        <end position="170"/>
    </location>
</feature>
<evidence type="ECO:0000313" key="3">
    <source>
        <dbReference type="Proteomes" id="UP000283509"/>
    </source>
</evidence>
<feature type="compositionally biased region" description="Acidic residues" evidence="1">
    <location>
        <begin position="147"/>
        <end position="160"/>
    </location>
</feature>
<comment type="caution">
    <text evidence="2">The sequence shown here is derived from an EMBL/GenBank/DDBJ whole genome shotgun (WGS) entry which is preliminary data.</text>
</comment>
<feature type="compositionally biased region" description="Basic and acidic residues" evidence="1">
    <location>
        <begin position="126"/>
        <end position="137"/>
    </location>
</feature>
<name>A0A3R7MDK3_PENVA</name>
<proteinExistence type="predicted"/>
<evidence type="ECO:0000256" key="1">
    <source>
        <dbReference type="SAM" id="MobiDB-lite"/>
    </source>
</evidence>
<feature type="region of interest" description="Disordered" evidence="1">
    <location>
        <begin position="81"/>
        <end position="108"/>
    </location>
</feature>
<dbReference type="Proteomes" id="UP000283509">
    <property type="component" value="Unassembled WGS sequence"/>
</dbReference>
<sequence length="692" mass="73597">MFGKKYQRRRQAESASGGYLDPHLYTGEPFVATPGGYVVPLDPASVCHVHGLPYVPQPFPAHAPLPHQAHDEGFVSVQHSPYLPEAVPPPGGEQAQQAGGTSGDDASKTVFSDLQDTERRQIQEILQDRAKVGKSDSTESSDSGVSESEETAATELSSDELEARERRTSREQGAAAEQGDPAGEETAAASSDACQFQETLKNETCINAQLDLSEVSSSDDTLSATAENTAETVSLTASDDSCPKVAEQCDASGAEELLSQTPVSCEDASDVCRSTQVSAPVTDITDAESCTTLALADSAELESVCASPVSGNTNLCDISVDSRTEGAVNDGGTRESSIDRDSLKDLKVTEAVKRWIREVTPEKAFTLSEEVQSLLLAEQELDDELDTEDEYIEDEISEEAKAIVMDPKNVEGNPFVAASSDALKSDMESCSKRVASCSRSRGTTPETFDEYDGASTISNLSFDRLYSEASSSRPASTNHSFDEEEIEKYSGNPEIYNPVAYAKYYQLGIEVDETTPVATPLPGSGSRTRDATPAAEAHSEAGSDCGSEEVETVPHKYDVAQRHSEASPMSLATEILKAEKLLNNMAHITGTPHEAAAAEERFGNPDIFLKHFRTGLHGEVGDSGVQSEESSDETEARSTVGSSGVGSSLASTPAISPAHHTNGRPPLQPHPLKNLSVGEGPVPCRTVCCAVM</sequence>
<keyword evidence="3" id="KW-1185">Reference proteome</keyword>
<organism evidence="2 3">
    <name type="scientific">Penaeus vannamei</name>
    <name type="common">Whiteleg shrimp</name>
    <name type="synonym">Litopenaeus vannamei</name>
    <dbReference type="NCBI Taxonomy" id="6689"/>
    <lineage>
        <taxon>Eukaryota</taxon>
        <taxon>Metazoa</taxon>
        <taxon>Ecdysozoa</taxon>
        <taxon>Arthropoda</taxon>
        <taxon>Crustacea</taxon>
        <taxon>Multicrustacea</taxon>
        <taxon>Malacostraca</taxon>
        <taxon>Eumalacostraca</taxon>
        <taxon>Eucarida</taxon>
        <taxon>Decapoda</taxon>
        <taxon>Dendrobranchiata</taxon>
        <taxon>Penaeoidea</taxon>
        <taxon>Penaeidae</taxon>
        <taxon>Penaeus</taxon>
    </lineage>
</organism>
<feature type="compositionally biased region" description="Low complexity" evidence="1">
    <location>
        <begin position="638"/>
        <end position="648"/>
    </location>
</feature>
<reference evidence="2 3" key="1">
    <citation type="submission" date="2018-04" db="EMBL/GenBank/DDBJ databases">
        <authorList>
            <person name="Zhang X."/>
            <person name="Yuan J."/>
            <person name="Li F."/>
            <person name="Xiang J."/>
        </authorList>
    </citation>
    <scope>NUCLEOTIDE SEQUENCE [LARGE SCALE GENOMIC DNA]</scope>
    <source>
        <tissue evidence="2">Muscle</tissue>
    </source>
</reference>
<gene>
    <name evidence="2" type="ORF">C7M84_001503</name>
</gene>
<dbReference type="OrthoDB" id="8197936at2759"/>
<evidence type="ECO:0000313" key="2">
    <source>
        <dbReference type="EMBL" id="ROT79776.1"/>
    </source>
</evidence>
<feature type="region of interest" description="Disordered" evidence="1">
    <location>
        <begin position="1"/>
        <end position="24"/>
    </location>
</feature>
<protein>
    <submittedName>
        <fullName evidence="2">Uncharacterized protein</fullName>
    </submittedName>
</protein>
<feature type="region of interest" description="Disordered" evidence="1">
    <location>
        <begin position="126"/>
        <end position="191"/>
    </location>
</feature>
<dbReference type="EMBL" id="QCYY01001189">
    <property type="protein sequence ID" value="ROT79776.1"/>
    <property type="molecule type" value="Genomic_DNA"/>
</dbReference>
<feature type="region of interest" description="Disordered" evidence="1">
    <location>
        <begin position="619"/>
        <end position="676"/>
    </location>
</feature>
<reference evidence="2 3" key="2">
    <citation type="submission" date="2019-01" db="EMBL/GenBank/DDBJ databases">
        <title>The decoding of complex shrimp genome reveals the adaptation for benthos swimmer, frequently molting mechanism and breeding impact on genome.</title>
        <authorList>
            <person name="Sun Y."/>
            <person name="Gao Y."/>
            <person name="Yu Y."/>
        </authorList>
    </citation>
    <scope>NUCLEOTIDE SEQUENCE [LARGE SCALE GENOMIC DNA]</scope>
    <source>
        <tissue evidence="2">Muscle</tissue>
    </source>
</reference>